<comment type="subcellular location">
    <subcellularLocation>
        <location evidence="1">Mitochondrion</location>
    </subcellularLocation>
</comment>
<name>A0A9N6WQL6_9CRUS</name>
<evidence type="ECO:0000256" key="2">
    <source>
        <dbReference type="ARBA" id="ARBA00009672"/>
    </source>
</evidence>
<evidence type="ECO:0000256" key="6">
    <source>
        <dbReference type="ARBA" id="ARBA00023274"/>
    </source>
</evidence>
<accession>A0A9N6WQL6</accession>
<reference evidence="9" key="1">
    <citation type="submission" date="2021-04" db="EMBL/GenBank/DDBJ databases">
        <authorList>
            <person name="Cornetti L."/>
        </authorList>
    </citation>
    <scope>NUCLEOTIDE SEQUENCE</scope>
</reference>
<evidence type="ECO:0000256" key="5">
    <source>
        <dbReference type="ARBA" id="ARBA00023128"/>
    </source>
</evidence>
<evidence type="ECO:0000256" key="4">
    <source>
        <dbReference type="ARBA" id="ARBA00022980"/>
    </source>
</evidence>
<dbReference type="EMBL" id="OC986206">
    <property type="protein sequence ID" value="CAG4642861.1"/>
    <property type="molecule type" value="Genomic_DNA"/>
</dbReference>
<dbReference type="InterPro" id="IPR026140">
    <property type="entry name" value="Ribosomal_mS26"/>
</dbReference>
<gene>
    <name evidence="9" type="primary">EOG090X0FQ9</name>
</gene>
<comment type="similarity">
    <text evidence="2">Belongs to the mitochondrion-specific ribosomal protein mS26 family.</text>
</comment>
<dbReference type="PANTHER" id="PTHR21035">
    <property type="entry name" value="28S RIBOSOMAL PROTEIN S26, MITOCHONDRIAL"/>
    <property type="match status" value="1"/>
</dbReference>
<dbReference type="GO" id="GO:0005763">
    <property type="term" value="C:mitochondrial small ribosomal subunit"/>
    <property type="evidence" value="ECO:0007669"/>
    <property type="project" value="InterPro"/>
</dbReference>
<keyword evidence="3" id="KW-0809">Transit peptide</keyword>
<keyword evidence="6" id="KW-0687">Ribonucleoprotein</keyword>
<organism evidence="9">
    <name type="scientific">Evadne anonyx</name>
    <dbReference type="NCBI Taxonomy" id="141404"/>
    <lineage>
        <taxon>Eukaryota</taxon>
        <taxon>Metazoa</taxon>
        <taxon>Ecdysozoa</taxon>
        <taxon>Arthropoda</taxon>
        <taxon>Crustacea</taxon>
        <taxon>Branchiopoda</taxon>
        <taxon>Diplostraca</taxon>
        <taxon>Cladocera</taxon>
        <taxon>Onychopoda</taxon>
        <taxon>Podonidae</taxon>
        <taxon>Evadne</taxon>
    </lineage>
</organism>
<sequence>MFTLKSGINISKSLNQFYVPKRGKRVWQRKPMGGPPAPSKLFRIPVKPFVPEDEKAEQKRLLDNYRSQMKALRQYFFEQSLKQAVSGESAQLKLKEEDIEHERLMEENLIENKKTALLREERLKAEFETTREKVLQSLMKKEKEQALYQEKLCSFIKEQEATPFISKDEVERAIEEALSNPVNFNFAIDFRGNVYSDAPNEFKRDENKLY</sequence>
<dbReference type="Pfam" id="PF14943">
    <property type="entry name" value="MRP-S26"/>
    <property type="match status" value="1"/>
</dbReference>
<evidence type="ECO:0000313" key="9">
    <source>
        <dbReference type="EMBL" id="CAG4642861.1"/>
    </source>
</evidence>
<dbReference type="PANTHER" id="PTHR21035:SF2">
    <property type="entry name" value="SMALL RIBOSOMAL SUBUNIT PROTEIN MS26"/>
    <property type="match status" value="1"/>
</dbReference>
<keyword evidence="5" id="KW-0496">Mitochondrion</keyword>
<proteinExistence type="inferred from homology"/>
<evidence type="ECO:0000256" key="3">
    <source>
        <dbReference type="ARBA" id="ARBA00022946"/>
    </source>
</evidence>
<evidence type="ECO:0000256" key="1">
    <source>
        <dbReference type="ARBA" id="ARBA00004173"/>
    </source>
</evidence>
<dbReference type="AlphaFoldDB" id="A0A9N6WQL6"/>
<evidence type="ECO:0000256" key="8">
    <source>
        <dbReference type="ARBA" id="ARBA00035344"/>
    </source>
</evidence>
<keyword evidence="4" id="KW-0689">Ribosomal protein</keyword>
<evidence type="ECO:0000256" key="7">
    <source>
        <dbReference type="ARBA" id="ARBA00035138"/>
    </source>
</evidence>
<protein>
    <recommendedName>
        <fullName evidence="7">Small ribosomal subunit protein mS26</fullName>
    </recommendedName>
    <alternativeName>
        <fullName evidence="8">28S ribosomal protein S26, mitochondrial</fullName>
    </alternativeName>
</protein>